<feature type="transmembrane region" description="Helical" evidence="1">
    <location>
        <begin position="404"/>
        <end position="423"/>
    </location>
</feature>
<protein>
    <recommendedName>
        <fullName evidence="4">Acyltransferase</fullName>
    </recommendedName>
</protein>
<evidence type="ECO:0000313" key="3">
    <source>
        <dbReference type="Proteomes" id="UP000654075"/>
    </source>
</evidence>
<dbReference type="OrthoDB" id="421918at2759"/>
<organism evidence="2 3">
    <name type="scientific">Polarella glacialis</name>
    <name type="common">Dinoflagellate</name>
    <dbReference type="NCBI Taxonomy" id="89957"/>
    <lineage>
        <taxon>Eukaryota</taxon>
        <taxon>Sar</taxon>
        <taxon>Alveolata</taxon>
        <taxon>Dinophyceae</taxon>
        <taxon>Suessiales</taxon>
        <taxon>Suessiaceae</taxon>
        <taxon>Polarella</taxon>
    </lineage>
</organism>
<feature type="non-terminal residue" evidence="2">
    <location>
        <position position="1"/>
    </location>
</feature>
<keyword evidence="1" id="KW-0812">Transmembrane</keyword>
<sequence>TTASAMSLDRSGAATGSLLKSALRASQAFVQAGCPTSAGTEGLVAALRRHAHDPGLQAAACEALRAPILASRSTPAAAMHALSVGAFEAVLAAVEAHPGHFQLQLCGCALLGDLTKAAAEASGGAAANERNIRSQCPTAPVAAASAAAATVRAFLAHGSAGSEQEQFCEAFAKITESLPVEALLGLTHGTGGRPGPSRAQLWVTALRLGRGSTLGQQLLCESAGRLVYEGLGPELAAAGAAEAIVEALSCWRLEAGHQRAGCEALAAVAWCDGARAVRAGGIGAAAGALQAHQAFPWVCIPALEALTAMLIRCGEDLPSQSGLEQCWDLAAGALRRHPGSRRVVEAANRLLRLLAGGEARRLVKRPLDLLLASERWCADAGAFVLLLIIFILPQTEASRMFTFYGGHIPLATLVLWGLCFGPFQSVLGRALSLPSVVWLGELSFGVYVYHLHIVVCMGLWQLQPRGNGSVYPMADGFVGEPVWFWVGLPIAFAISFMLSWATKVLVEDKVQSAVKWLATSSIPSAKSVT</sequence>
<dbReference type="AlphaFoldDB" id="A0A813FT17"/>
<feature type="transmembrane region" description="Helical" evidence="1">
    <location>
        <begin position="482"/>
        <end position="501"/>
    </location>
</feature>
<evidence type="ECO:0008006" key="4">
    <source>
        <dbReference type="Google" id="ProtNLM"/>
    </source>
</evidence>
<gene>
    <name evidence="2" type="ORF">PGLA1383_LOCUS33353</name>
</gene>
<feature type="transmembrane region" description="Helical" evidence="1">
    <location>
        <begin position="435"/>
        <end position="462"/>
    </location>
</feature>
<dbReference type="EMBL" id="CAJNNV010025677">
    <property type="protein sequence ID" value="CAE8615638.1"/>
    <property type="molecule type" value="Genomic_DNA"/>
</dbReference>
<keyword evidence="1" id="KW-0472">Membrane</keyword>
<evidence type="ECO:0000313" key="2">
    <source>
        <dbReference type="EMBL" id="CAE8615638.1"/>
    </source>
</evidence>
<reference evidence="2" key="1">
    <citation type="submission" date="2021-02" db="EMBL/GenBank/DDBJ databases">
        <authorList>
            <person name="Dougan E. K."/>
            <person name="Rhodes N."/>
            <person name="Thang M."/>
            <person name="Chan C."/>
        </authorList>
    </citation>
    <scope>NUCLEOTIDE SEQUENCE</scope>
</reference>
<feature type="transmembrane region" description="Helical" evidence="1">
    <location>
        <begin position="369"/>
        <end position="392"/>
    </location>
</feature>
<keyword evidence="1" id="KW-1133">Transmembrane helix</keyword>
<evidence type="ECO:0000256" key="1">
    <source>
        <dbReference type="SAM" id="Phobius"/>
    </source>
</evidence>
<accession>A0A813FT17</accession>
<keyword evidence="3" id="KW-1185">Reference proteome</keyword>
<dbReference type="Proteomes" id="UP000654075">
    <property type="component" value="Unassembled WGS sequence"/>
</dbReference>
<comment type="caution">
    <text evidence="2">The sequence shown here is derived from an EMBL/GenBank/DDBJ whole genome shotgun (WGS) entry which is preliminary data.</text>
</comment>
<name>A0A813FT17_POLGL</name>
<proteinExistence type="predicted"/>